<dbReference type="InterPro" id="IPR011990">
    <property type="entry name" value="TPR-like_helical_dom_sf"/>
</dbReference>
<evidence type="ECO:0000256" key="3">
    <source>
        <dbReference type="PROSITE-ProRule" id="PRU00339"/>
    </source>
</evidence>
<dbReference type="Pfam" id="PF00990">
    <property type="entry name" value="GGDEF"/>
    <property type="match status" value="1"/>
</dbReference>
<comment type="caution">
    <text evidence="9">The sequence shown here is derived from an EMBL/GenBank/DDBJ whole genome shotgun (WGS) entry which is preliminary data.</text>
</comment>
<evidence type="ECO:0000256" key="4">
    <source>
        <dbReference type="SAM" id="Coils"/>
    </source>
</evidence>
<feature type="region of interest" description="Disordered" evidence="5">
    <location>
        <begin position="693"/>
        <end position="713"/>
    </location>
</feature>
<feature type="chain" id="PRO_5016396040" description="diguanylate cyclase" evidence="7">
    <location>
        <begin position="36"/>
        <end position="713"/>
    </location>
</feature>
<evidence type="ECO:0000256" key="1">
    <source>
        <dbReference type="ARBA" id="ARBA00012528"/>
    </source>
</evidence>
<keyword evidence="6" id="KW-1133">Transmembrane helix</keyword>
<dbReference type="NCBIfam" id="TIGR00254">
    <property type="entry name" value="GGDEF"/>
    <property type="match status" value="1"/>
</dbReference>
<dbReference type="SMART" id="SM00267">
    <property type="entry name" value="GGDEF"/>
    <property type="match status" value="1"/>
</dbReference>
<keyword evidence="6" id="KW-0812">Transmembrane</keyword>
<evidence type="ECO:0000256" key="6">
    <source>
        <dbReference type="SAM" id="Phobius"/>
    </source>
</evidence>
<protein>
    <recommendedName>
        <fullName evidence="1">diguanylate cyclase</fullName>
        <ecNumber evidence="1">2.7.7.65</ecNumber>
    </recommendedName>
</protein>
<accession>A0A318IPB6</accession>
<dbReference type="CDD" id="cd01949">
    <property type="entry name" value="GGDEF"/>
    <property type="match status" value="1"/>
</dbReference>
<dbReference type="InterPro" id="IPR029787">
    <property type="entry name" value="Nucleotide_cyclase"/>
</dbReference>
<dbReference type="PANTHER" id="PTHR45138">
    <property type="entry name" value="REGULATORY COMPONENTS OF SENSORY TRANSDUCTION SYSTEM"/>
    <property type="match status" value="1"/>
</dbReference>
<feature type="repeat" description="TPR" evidence="3">
    <location>
        <begin position="201"/>
        <end position="234"/>
    </location>
</feature>
<dbReference type="PROSITE" id="PS50005">
    <property type="entry name" value="TPR"/>
    <property type="match status" value="1"/>
</dbReference>
<dbReference type="FunFam" id="3.30.70.270:FF:000001">
    <property type="entry name" value="Diguanylate cyclase domain protein"/>
    <property type="match status" value="1"/>
</dbReference>
<proteinExistence type="predicted"/>
<dbReference type="Gene3D" id="1.25.40.10">
    <property type="entry name" value="Tetratricopeptide repeat domain"/>
    <property type="match status" value="2"/>
</dbReference>
<sequence>MSQLHTSRWKSSLAQGLLSFSLLGLAALGSAPACAQTKPDFSEIEAIHTLSDSDNTAALKQLQEYKEKLGKDADYVVRAEVLKTLIGILYDAGKIKEADAANAELMQLAKSRNDNDMIGLALIGEAFQLMDQGKFAMALVKLNDIQQSLRDTKNAEVLMRMNIAFGMVQLAIGNFDKSLSYFLEALKLTDQIPRRRVQAKLYRMESIARLYLNMHNAEKALETTNEALAMQPKAESPKIISSLQMTRGLALIDLGRHDEAFEAYKTVLQIATDAGMPAVAATALGNISDYYLHVRKFTEAERAARFSLEKALAVKDPFSIAIAKANIGFSLAGQKKFSQGIEYINEAKKFFMETGSKSDVENLLSEIGNMFEAADMYKEALATVREQQKLSDELFRSDRARAVATLQEQFNAQQRQKQIELLARENQLKDAEIKNRQLQQVILMLAGVLMVMIGAVIFFLYQRVRKTNEKLREANEQLEFHAVRDPLTGLYNRRSFVDMMKSRVILPDGERREDALENPDCLILMDIDHFKNINDNYGHAAGDAVLVEVARRLRGSVRDSDMVLRWGGEEFLIYSPRTNPAQLKNLVDRILRSIGEESMTVDGAEVPVTLTAGFISLPFSGLPEAICNWEKALQIADMALYLGKVNGRNRAYGVSKLLTAYEEALPVLDHDLSAAIKAGMVELAEVHGPVRQAEAHPPATPAMPHAELASGIK</sequence>
<gene>
    <name evidence="9" type="ORF">DFR42_12035</name>
</gene>
<dbReference type="PANTHER" id="PTHR45138:SF9">
    <property type="entry name" value="DIGUANYLATE CYCLASE DGCM-RELATED"/>
    <property type="match status" value="1"/>
</dbReference>
<reference evidence="9 10" key="1">
    <citation type="submission" date="2018-05" db="EMBL/GenBank/DDBJ databases">
        <title>Genomic Encyclopedia of Type Strains, Phase IV (KMG-IV): sequencing the most valuable type-strain genomes for metagenomic binning, comparative biology and taxonomic classification.</title>
        <authorList>
            <person name="Goeker M."/>
        </authorList>
    </citation>
    <scope>NUCLEOTIDE SEQUENCE [LARGE SCALE GENOMIC DNA]</scope>
    <source>
        <strain evidence="9 10">DSM 19792</strain>
    </source>
</reference>
<dbReference type="InterPro" id="IPR000160">
    <property type="entry name" value="GGDEF_dom"/>
</dbReference>
<keyword evidence="4" id="KW-0175">Coiled coil</keyword>
<comment type="catalytic activity">
    <reaction evidence="2">
        <text>2 GTP = 3',3'-c-di-GMP + 2 diphosphate</text>
        <dbReference type="Rhea" id="RHEA:24898"/>
        <dbReference type="ChEBI" id="CHEBI:33019"/>
        <dbReference type="ChEBI" id="CHEBI:37565"/>
        <dbReference type="ChEBI" id="CHEBI:58805"/>
        <dbReference type="EC" id="2.7.7.65"/>
    </reaction>
</comment>
<dbReference type="RefSeq" id="WP_170133717.1">
    <property type="nucleotide sequence ID" value="NZ_QJKB01000020.1"/>
</dbReference>
<dbReference type="SUPFAM" id="SSF55073">
    <property type="entry name" value="Nucleotide cyclase"/>
    <property type="match status" value="1"/>
</dbReference>
<dbReference type="SMART" id="SM00028">
    <property type="entry name" value="TPR"/>
    <property type="match status" value="5"/>
</dbReference>
<feature type="coiled-coil region" evidence="4">
    <location>
        <begin position="421"/>
        <end position="484"/>
    </location>
</feature>
<name>A0A318IPB6_9BURK</name>
<keyword evidence="7" id="KW-0732">Signal</keyword>
<dbReference type="GO" id="GO:0052621">
    <property type="term" value="F:diguanylate cyclase activity"/>
    <property type="evidence" value="ECO:0007669"/>
    <property type="project" value="UniProtKB-EC"/>
</dbReference>
<dbReference type="AlphaFoldDB" id="A0A318IPB6"/>
<evidence type="ECO:0000313" key="10">
    <source>
        <dbReference type="Proteomes" id="UP000247792"/>
    </source>
</evidence>
<keyword evidence="6" id="KW-0472">Membrane</keyword>
<organism evidence="9 10">
    <name type="scientific">Undibacterium pigrum</name>
    <dbReference type="NCBI Taxonomy" id="401470"/>
    <lineage>
        <taxon>Bacteria</taxon>
        <taxon>Pseudomonadati</taxon>
        <taxon>Pseudomonadota</taxon>
        <taxon>Betaproteobacteria</taxon>
        <taxon>Burkholderiales</taxon>
        <taxon>Oxalobacteraceae</taxon>
        <taxon>Undibacterium</taxon>
    </lineage>
</organism>
<dbReference type="Pfam" id="PF13181">
    <property type="entry name" value="TPR_8"/>
    <property type="match status" value="1"/>
</dbReference>
<dbReference type="EMBL" id="QJKB01000020">
    <property type="protein sequence ID" value="PXX35347.1"/>
    <property type="molecule type" value="Genomic_DNA"/>
</dbReference>
<dbReference type="InterPro" id="IPR019734">
    <property type="entry name" value="TPR_rpt"/>
</dbReference>
<dbReference type="PROSITE" id="PS50887">
    <property type="entry name" value="GGDEF"/>
    <property type="match status" value="1"/>
</dbReference>
<dbReference type="Gene3D" id="3.30.70.270">
    <property type="match status" value="1"/>
</dbReference>
<evidence type="ECO:0000256" key="2">
    <source>
        <dbReference type="ARBA" id="ARBA00034247"/>
    </source>
</evidence>
<evidence type="ECO:0000256" key="7">
    <source>
        <dbReference type="SAM" id="SignalP"/>
    </source>
</evidence>
<dbReference type="InterPro" id="IPR050469">
    <property type="entry name" value="Diguanylate_Cyclase"/>
</dbReference>
<feature type="domain" description="GGDEF" evidence="8">
    <location>
        <begin position="518"/>
        <end position="656"/>
    </location>
</feature>
<evidence type="ECO:0000256" key="5">
    <source>
        <dbReference type="SAM" id="MobiDB-lite"/>
    </source>
</evidence>
<keyword evidence="10" id="KW-1185">Reference proteome</keyword>
<dbReference type="Proteomes" id="UP000247792">
    <property type="component" value="Unassembled WGS sequence"/>
</dbReference>
<keyword evidence="3" id="KW-0802">TPR repeat</keyword>
<dbReference type="InterPro" id="IPR043128">
    <property type="entry name" value="Rev_trsase/Diguanyl_cyclase"/>
</dbReference>
<feature type="transmembrane region" description="Helical" evidence="6">
    <location>
        <begin position="441"/>
        <end position="461"/>
    </location>
</feature>
<evidence type="ECO:0000313" key="9">
    <source>
        <dbReference type="EMBL" id="PXX35347.1"/>
    </source>
</evidence>
<dbReference type="EC" id="2.7.7.65" evidence="1"/>
<evidence type="ECO:0000259" key="8">
    <source>
        <dbReference type="PROSITE" id="PS50887"/>
    </source>
</evidence>
<dbReference type="SUPFAM" id="SSF48452">
    <property type="entry name" value="TPR-like"/>
    <property type="match status" value="2"/>
</dbReference>
<feature type="signal peptide" evidence="7">
    <location>
        <begin position="1"/>
        <end position="35"/>
    </location>
</feature>